<dbReference type="InterPro" id="IPR053879">
    <property type="entry name" value="HYDIN_VesB_CFA65-like_Ig"/>
</dbReference>
<dbReference type="Gene3D" id="2.60.40.10">
    <property type="entry name" value="Immunoglobulins"/>
    <property type="match status" value="1"/>
</dbReference>
<dbReference type="NCBIfam" id="NF012200">
    <property type="entry name" value="choice_anch_D"/>
    <property type="match status" value="1"/>
</dbReference>
<proteinExistence type="predicted"/>
<dbReference type="OrthoDB" id="9814204at2"/>
<feature type="domain" description="HYDIN/VesB/CFA65-like Ig-like" evidence="7">
    <location>
        <begin position="171"/>
        <end position="263"/>
    </location>
</feature>
<dbReference type="PATRIC" id="fig|265726.11.peg.3246"/>
<evidence type="ECO:0000256" key="2">
    <source>
        <dbReference type="ARBA" id="ARBA00004496"/>
    </source>
</evidence>
<protein>
    <recommendedName>
        <fullName evidence="7">HYDIN/VesB/CFA65-like Ig-like domain-containing protein</fullName>
    </recommendedName>
</protein>
<comment type="subcellular location">
    <subcellularLocation>
        <location evidence="1">Cell projection</location>
        <location evidence="1">Cilium</location>
    </subcellularLocation>
    <subcellularLocation>
        <location evidence="2">Cytoplasm</location>
    </subcellularLocation>
</comment>
<evidence type="ECO:0000256" key="6">
    <source>
        <dbReference type="SAM" id="SignalP"/>
    </source>
</evidence>
<keyword evidence="4" id="KW-0969">Cilium</keyword>
<dbReference type="InterPro" id="IPR013783">
    <property type="entry name" value="Ig-like_fold"/>
</dbReference>
<dbReference type="SUPFAM" id="SSF56601">
    <property type="entry name" value="beta-lactamase/transpeptidase-like"/>
    <property type="match status" value="1"/>
</dbReference>
<gene>
    <name evidence="8" type="ORF">KY46_06685</name>
</gene>
<accession>A0A0F5VF22</accession>
<evidence type="ECO:0000256" key="4">
    <source>
        <dbReference type="ARBA" id="ARBA00023069"/>
    </source>
</evidence>
<organism evidence="8 9">
    <name type="scientific">Photobacterium halotolerans</name>
    <dbReference type="NCBI Taxonomy" id="265726"/>
    <lineage>
        <taxon>Bacteria</taxon>
        <taxon>Pseudomonadati</taxon>
        <taxon>Pseudomonadota</taxon>
        <taxon>Gammaproteobacteria</taxon>
        <taxon>Vibrionales</taxon>
        <taxon>Vibrionaceae</taxon>
        <taxon>Photobacterium</taxon>
    </lineage>
</organism>
<evidence type="ECO:0000259" key="7">
    <source>
        <dbReference type="Pfam" id="PF22544"/>
    </source>
</evidence>
<evidence type="ECO:0000313" key="9">
    <source>
        <dbReference type="Proteomes" id="UP000033633"/>
    </source>
</evidence>
<evidence type="ECO:0000256" key="1">
    <source>
        <dbReference type="ARBA" id="ARBA00004138"/>
    </source>
</evidence>
<dbReference type="Proteomes" id="UP000033633">
    <property type="component" value="Unassembled WGS sequence"/>
</dbReference>
<sequence length="844" mass="92396">MKTVATLFVAGMTLSYSVQAEILFTDNFDSGFSQWSSSGVVASNNSENLGGDAVRLQQTGQLWKIWDTTGYSNVTIEYYFAATLLEDPDYCYAEYSTDGGNQYTVVTSLTNGQDTGTFQHGLINTADLANNPGVVLRFRAAASTADNCFIENVTVTGEPGSGTPEADIQTSSSVNFGSVLIGSSVNQTLTITNQGQADLLINSISGLSGDFAITADSCSNATLSAQSQCQITLNYLPSIEGAVNQSLSIQSNDPDQPVLNLSVSGYGLDDQGEGYVDNYEPLSGSGSVSRSELTYAYLNGAGSDTQVPLSAFALPANAAQPVHQFEGRIQLHNPGSTGQFAEQRDTFRYTGSGDDPRKHLPDFDFRFVQSGTHLIPETRGIVLGNHPYWEYILEPGRVWREASDSGDSRAAIPFALMQKNSNCVHNGLMSFTFNDNGMSDVAYQISSETCLYYQVDMWGRVAATYTPSTVTDALLIKQQHQAYEASKVPVKPISALASDYPAANVDVSQFGNSSEVSSDYMSVYGVYVDGTHYTAGCETRAGTHPYCDRLRVPSYSTAKSAMAGTATMRLEYLYPGYMQEQITDWLPEAANDPENDWQQVTVNHAIDMATGNYRLTSDSLSDEGSVANDTGFFLVEGHQNKLDYSVSRYPRSSEPGTLFIYHTTDTYIATATAQAYVKDKFGAQADVFKDVIVKDIWAPLNMDLGTQDTRRTYDSVKMPFGGYGLTFLRDDIVKLARFTSIDHGQVNGQQVLDPAQLDIALFRDLSTPPFSTTYTNKYYSNSFWSLKQSVPGQCDVHVPYMSGYGGIQFVMLPNDMIYYYVSDNDEFKWDKAFAEAGKIKPYCQ</sequence>
<comment type="caution">
    <text evidence="8">The sequence shown here is derived from an EMBL/GenBank/DDBJ whole genome shotgun (WGS) entry which is preliminary data.</text>
</comment>
<dbReference type="EMBL" id="JWYV01000003">
    <property type="protein sequence ID" value="KKD00776.1"/>
    <property type="molecule type" value="Genomic_DNA"/>
</dbReference>
<feature type="signal peptide" evidence="6">
    <location>
        <begin position="1"/>
        <end position="20"/>
    </location>
</feature>
<dbReference type="STRING" id="265726.KY46_06685"/>
<evidence type="ECO:0000313" key="8">
    <source>
        <dbReference type="EMBL" id="KKD00776.1"/>
    </source>
</evidence>
<dbReference type="AlphaFoldDB" id="A0A0F5VF22"/>
<keyword evidence="3" id="KW-0963">Cytoplasm</keyword>
<dbReference type="InterPro" id="IPR012338">
    <property type="entry name" value="Beta-lactam/transpept-like"/>
</dbReference>
<dbReference type="RefSeq" id="WP_046219848.1">
    <property type="nucleotide sequence ID" value="NZ_JWYV01000003.1"/>
</dbReference>
<reference evidence="8 9" key="1">
    <citation type="submission" date="2014-12" db="EMBL/GenBank/DDBJ databases">
        <title>Mercury Reductase activity and rhizosphere competence traits in the genome of root associated Photobacterium halotolerans MELD1.</title>
        <authorList>
            <person name="Mathew D.C."/>
            <person name="Huang C.-C."/>
        </authorList>
    </citation>
    <scope>NUCLEOTIDE SEQUENCE [LARGE SCALE GENOMIC DNA]</scope>
    <source>
        <strain evidence="8 9">MELD1</strain>
    </source>
</reference>
<dbReference type="Gene3D" id="3.40.710.10">
    <property type="entry name" value="DD-peptidase/beta-lactamase superfamily"/>
    <property type="match status" value="1"/>
</dbReference>
<feature type="chain" id="PRO_5002496327" description="HYDIN/VesB/CFA65-like Ig-like domain-containing protein" evidence="6">
    <location>
        <begin position="21"/>
        <end position="844"/>
    </location>
</feature>
<dbReference type="GO" id="GO:0005737">
    <property type="term" value="C:cytoplasm"/>
    <property type="evidence" value="ECO:0007669"/>
    <property type="project" value="UniProtKB-SubCell"/>
</dbReference>
<name>A0A0F5VF22_9GAMM</name>
<keyword evidence="9" id="KW-1185">Reference proteome</keyword>
<keyword evidence="6" id="KW-0732">Signal</keyword>
<dbReference type="Pfam" id="PF22544">
    <property type="entry name" value="HYDIN_VesB_CFA65-like_Ig"/>
    <property type="match status" value="1"/>
</dbReference>
<evidence type="ECO:0000256" key="3">
    <source>
        <dbReference type="ARBA" id="ARBA00022490"/>
    </source>
</evidence>
<evidence type="ECO:0000256" key="5">
    <source>
        <dbReference type="ARBA" id="ARBA00023273"/>
    </source>
</evidence>
<keyword evidence="5" id="KW-0966">Cell projection</keyword>